<dbReference type="AlphaFoldDB" id="X1MEM8"/>
<reference evidence="3" key="1">
    <citation type="journal article" date="2014" name="Front. Microbiol.">
        <title>High frequency of phylogenetically diverse reductive dehalogenase-homologous genes in deep subseafloor sedimentary metagenomes.</title>
        <authorList>
            <person name="Kawai M."/>
            <person name="Futagami T."/>
            <person name="Toyoda A."/>
            <person name="Takaki Y."/>
            <person name="Nishi S."/>
            <person name="Hori S."/>
            <person name="Arai W."/>
            <person name="Tsubouchi T."/>
            <person name="Morono Y."/>
            <person name="Uchiyama I."/>
            <person name="Ito T."/>
            <person name="Fujiyama A."/>
            <person name="Inagaki F."/>
            <person name="Takami H."/>
        </authorList>
    </citation>
    <scope>NUCLEOTIDE SEQUENCE</scope>
    <source>
        <strain evidence="3">Expedition CK06-06</strain>
    </source>
</reference>
<accession>X1MEM8</accession>
<keyword evidence="1" id="KW-0812">Transmembrane</keyword>
<gene>
    <name evidence="3" type="ORF">S06H3_26543</name>
</gene>
<proteinExistence type="predicted"/>
<dbReference type="Pfam" id="PF16491">
    <property type="entry name" value="Peptidase_M48_N"/>
    <property type="match status" value="1"/>
</dbReference>
<feature type="transmembrane region" description="Helical" evidence="1">
    <location>
        <begin position="115"/>
        <end position="134"/>
    </location>
</feature>
<organism evidence="3">
    <name type="scientific">marine sediment metagenome</name>
    <dbReference type="NCBI Taxonomy" id="412755"/>
    <lineage>
        <taxon>unclassified sequences</taxon>
        <taxon>metagenomes</taxon>
        <taxon>ecological metagenomes</taxon>
    </lineage>
</organism>
<feature type="domain" description="CAAX prenyl protease 1 N-terminal" evidence="2">
    <location>
        <begin position="14"/>
        <end position="152"/>
    </location>
</feature>
<feature type="transmembrane region" description="Helical" evidence="1">
    <location>
        <begin position="31"/>
        <end position="50"/>
    </location>
</feature>
<dbReference type="EMBL" id="BARV01015346">
    <property type="protein sequence ID" value="GAI29728.1"/>
    <property type="molecule type" value="Genomic_DNA"/>
</dbReference>
<name>X1MEM8_9ZZZZ</name>
<protein>
    <recommendedName>
        <fullName evidence="2">CAAX prenyl protease 1 N-terminal domain-containing protein</fullName>
    </recommendedName>
</protein>
<evidence type="ECO:0000259" key="2">
    <source>
        <dbReference type="Pfam" id="PF16491"/>
    </source>
</evidence>
<dbReference type="InterPro" id="IPR032456">
    <property type="entry name" value="Peptidase_M48_N"/>
</dbReference>
<keyword evidence="1" id="KW-1133">Transmembrane helix</keyword>
<comment type="caution">
    <text evidence="3">The sequence shown here is derived from an EMBL/GenBank/DDBJ whole genome shotgun (WGS) entry which is preliminary data.</text>
</comment>
<feature type="non-terminal residue" evidence="3">
    <location>
        <position position="153"/>
    </location>
</feature>
<evidence type="ECO:0000313" key="3">
    <source>
        <dbReference type="EMBL" id="GAI29728.1"/>
    </source>
</evidence>
<keyword evidence="1" id="KW-0472">Membrane</keyword>
<evidence type="ECO:0000256" key="1">
    <source>
        <dbReference type="SAM" id="Phobius"/>
    </source>
</evidence>
<sequence>MSQPNQSHEQEPALDRVRQEKAKKYARARRWLAFGDLSLAGILLLLLVVSGLSQRLTGWFTLPVIPGASLYLVMLMLAYGVLSAPLSYYRGFILPHRYGLSIQKLTGWLGDKAKAGGLGLVFGAGMVAVIYWFITSFPAMWWLLSWGVVVVLS</sequence>
<feature type="transmembrane region" description="Helical" evidence="1">
    <location>
        <begin position="70"/>
        <end position="94"/>
    </location>
</feature>